<sequence length="627" mass="70704">MFPRVLARLANRDGLISNPEASPAALPRSVWTPRGASAVMPVEKRLDYTVGLAGVNQGQNYVFRNTLWVTLGILCVLVLLLRFAQMFNAHLRHIFSLTADAKQQQFWSQNHTSLWPNLKTHLLYAPLWKKRHNREMRLSSAINMGTLPSRFHTTILLLYVACNVTYCCVLDFSQPRSATIAELRGRSGTLAVVNMIPLIVLAGRNNPLIAMLRVSFDTYNLLHRWMGRIVVAESLIHTLAWMMNRIMNDSWKGVWEALKMPYLLSGAIGTLAFVLILLQSPSPVRHAFYETFLNIHIFLALVAIIAIWVHLDIPKLPPLHYIWAVMFLWGLERFIRLGRILYRNVSRGGSTTVLVQALPGEACRVTLDMPRPWAFKPGCHVYLYLPSIAFWQSHPFSVAWGGGMSDLFQDEENEKLPSTVHDLNPQRKKGTISLVVHKRTGMTAKLYDRARVSPNGCFTVRGFAEGPYGGHESLHSYGTVVMFAGGIGITHQVPHIRDLVQGYSEGTVAARKVVLVWIVRTTEHLEWVRPWMDVILQMPGRREVLKILLFITKPRSPREVVSPSATVQMFPGRPNPQVILDKEIEDRVGAMAVTVCGPGSLADSVRDAARKRVDVASLDFIEESFTW</sequence>
<comment type="caution">
    <text evidence="12">The sequence shown here is derived from an EMBL/GenBank/DDBJ whole genome shotgun (WGS) entry which is preliminary data.</text>
</comment>
<dbReference type="Proteomes" id="UP000750711">
    <property type="component" value="Unassembled WGS sequence"/>
</dbReference>
<name>A0A9P8II32_9PEZI</name>
<proteinExistence type="inferred from homology"/>
<evidence type="ECO:0000256" key="3">
    <source>
        <dbReference type="ARBA" id="ARBA00022448"/>
    </source>
</evidence>
<comment type="similarity">
    <text evidence="2">Belongs to the ferric reductase (FRE) family.</text>
</comment>
<keyword evidence="3" id="KW-0813">Transport</keyword>
<dbReference type="InterPro" id="IPR039261">
    <property type="entry name" value="FNR_nucleotide-bd"/>
</dbReference>
<keyword evidence="13" id="KW-1185">Reference proteome</keyword>
<dbReference type="GO" id="GO:0006826">
    <property type="term" value="P:iron ion transport"/>
    <property type="evidence" value="ECO:0007669"/>
    <property type="project" value="TreeGrafter"/>
</dbReference>
<dbReference type="InterPro" id="IPR013121">
    <property type="entry name" value="Fe_red_NAD-bd_6"/>
</dbReference>
<dbReference type="GO" id="GO:0006879">
    <property type="term" value="P:intracellular iron ion homeostasis"/>
    <property type="evidence" value="ECO:0007669"/>
    <property type="project" value="TreeGrafter"/>
</dbReference>
<evidence type="ECO:0000256" key="8">
    <source>
        <dbReference type="ARBA" id="ARBA00023065"/>
    </source>
</evidence>
<keyword evidence="9 10" id="KW-0472">Membrane</keyword>
<evidence type="ECO:0000256" key="4">
    <source>
        <dbReference type="ARBA" id="ARBA00022692"/>
    </source>
</evidence>
<dbReference type="SUPFAM" id="SSF52343">
    <property type="entry name" value="Ferredoxin reductase-like, C-terminal NADP-linked domain"/>
    <property type="match status" value="1"/>
</dbReference>
<dbReference type="GO" id="GO:0015677">
    <property type="term" value="P:copper ion import"/>
    <property type="evidence" value="ECO:0007669"/>
    <property type="project" value="TreeGrafter"/>
</dbReference>
<evidence type="ECO:0000256" key="9">
    <source>
        <dbReference type="ARBA" id="ARBA00023136"/>
    </source>
</evidence>
<evidence type="ECO:0000256" key="6">
    <source>
        <dbReference type="ARBA" id="ARBA00022989"/>
    </source>
</evidence>
<dbReference type="PANTHER" id="PTHR32361">
    <property type="entry name" value="FERRIC/CUPRIC REDUCTASE TRANSMEMBRANE COMPONENT"/>
    <property type="match status" value="1"/>
</dbReference>
<feature type="domain" description="FAD-binding FR-type" evidence="11">
    <location>
        <begin position="345"/>
        <end position="474"/>
    </location>
</feature>
<keyword evidence="8" id="KW-0406">Ion transport</keyword>
<dbReference type="SFLD" id="SFLDG01168">
    <property type="entry name" value="Ferric_reductase_subgroup_(FRE"/>
    <property type="match status" value="1"/>
</dbReference>
<dbReference type="Pfam" id="PF08022">
    <property type="entry name" value="FAD_binding_8"/>
    <property type="match status" value="1"/>
</dbReference>
<dbReference type="EMBL" id="JAGHQM010001759">
    <property type="protein sequence ID" value="KAH0552828.1"/>
    <property type="molecule type" value="Genomic_DNA"/>
</dbReference>
<dbReference type="AlphaFoldDB" id="A0A9P8II32"/>
<evidence type="ECO:0000256" key="5">
    <source>
        <dbReference type="ARBA" id="ARBA00022982"/>
    </source>
</evidence>
<dbReference type="PANTHER" id="PTHR32361:SF12">
    <property type="entry name" value="PUTATIVE (AFU_ORTHOLOGUE AFUA_1G14340)-RELATED"/>
    <property type="match status" value="1"/>
</dbReference>
<evidence type="ECO:0000313" key="13">
    <source>
        <dbReference type="Proteomes" id="UP000750711"/>
    </source>
</evidence>
<organism evidence="12 13">
    <name type="scientific">Trichoglossum hirsutum</name>
    <dbReference type="NCBI Taxonomy" id="265104"/>
    <lineage>
        <taxon>Eukaryota</taxon>
        <taxon>Fungi</taxon>
        <taxon>Dikarya</taxon>
        <taxon>Ascomycota</taxon>
        <taxon>Pezizomycotina</taxon>
        <taxon>Geoglossomycetes</taxon>
        <taxon>Geoglossales</taxon>
        <taxon>Geoglossaceae</taxon>
        <taxon>Trichoglossum</taxon>
    </lineage>
</organism>
<dbReference type="Pfam" id="PF08030">
    <property type="entry name" value="NAD_binding_6"/>
    <property type="match status" value="1"/>
</dbReference>
<feature type="transmembrane region" description="Helical" evidence="10">
    <location>
        <begin position="292"/>
        <end position="311"/>
    </location>
</feature>
<evidence type="ECO:0000256" key="7">
    <source>
        <dbReference type="ARBA" id="ARBA00023002"/>
    </source>
</evidence>
<dbReference type="InterPro" id="IPR013112">
    <property type="entry name" value="FAD-bd_8"/>
</dbReference>
<dbReference type="CDD" id="cd06186">
    <property type="entry name" value="NOX_Duox_like_FAD_NADP"/>
    <property type="match status" value="1"/>
</dbReference>
<accession>A0A9P8II32</accession>
<evidence type="ECO:0000259" key="11">
    <source>
        <dbReference type="PROSITE" id="PS51384"/>
    </source>
</evidence>
<evidence type="ECO:0000256" key="10">
    <source>
        <dbReference type="SAM" id="Phobius"/>
    </source>
</evidence>
<gene>
    <name evidence="12" type="ORF">GP486_006971</name>
</gene>
<evidence type="ECO:0000256" key="1">
    <source>
        <dbReference type="ARBA" id="ARBA00004141"/>
    </source>
</evidence>
<dbReference type="GO" id="GO:0000293">
    <property type="term" value="F:ferric-chelate reductase activity"/>
    <property type="evidence" value="ECO:0007669"/>
    <property type="project" value="UniProtKB-ARBA"/>
</dbReference>
<keyword evidence="6 10" id="KW-1133">Transmembrane helix</keyword>
<keyword evidence="7" id="KW-0560">Oxidoreductase</keyword>
<dbReference type="InterPro" id="IPR051410">
    <property type="entry name" value="Ferric/Cupric_Reductase"/>
</dbReference>
<protein>
    <recommendedName>
        <fullName evidence="11">FAD-binding FR-type domain-containing protein</fullName>
    </recommendedName>
</protein>
<dbReference type="Gene3D" id="3.40.50.80">
    <property type="entry name" value="Nucleotide-binding domain of ferredoxin-NADP reductase (FNR) module"/>
    <property type="match status" value="1"/>
</dbReference>
<dbReference type="InterPro" id="IPR017927">
    <property type="entry name" value="FAD-bd_FR_type"/>
</dbReference>
<feature type="transmembrane region" description="Helical" evidence="10">
    <location>
        <begin position="262"/>
        <end position="280"/>
    </location>
</feature>
<dbReference type="Pfam" id="PF01794">
    <property type="entry name" value="Ferric_reduct"/>
    <property type="match status" value="1"/>
</dbReference>
<dbReference type="GO" id="GO:0005886">
    <property type="term" value="C:plasma membrane"/>
    <property type="evidence" value="ECO:0007669"/>
    <property type="project" value="TreeGrafter"/>
</dbReference>
<keyword evidence="4 10" id="KW-0812">Transmembrane</keyword>
<feature type="transmembrane region" description="Helical" evidence="10">
    <location>
        <begin position="66"/>
        <end position="84"/>
    </location>
</feature>
<feature type="transmembrane region" description="Helical" evidence="10">
    <location>
        <begin position="154"/>
        <end position="173"/>
    </location>
</feature>
<reference evidence="12" key="1">
    <citation type="submission" date="2021-03" db="EMBL/GenBank/DDBJ databases">
        <title>Comparative genomics and phylogenomic investigation of the class Geoglossomycetes provide insights into ecological specialization and systematics.</title>
        <authorList>
            <person name="Melie T."/>
            <person name="Pirro S."/>
            <person name="Miller A.N."/>
            <person name="Quandt A."/>
        </authorList>
    </citation>
    <scope>NUCLEOTIDE SEQUENCE</scope>
    <source>
        <strain evidence="12">CAQ_001_2017</strain>
    </source>
</reference>
<comment type="subcellular location">
    <subcellularLocation>
        <location evidence="1">Membrane</location>
        <topology evidence="1">Multi-pass membrane protein</topology>
    </subcellularLocation>
</comment>
<dbReference type="InterPro" id="IPR013130">
    <property type="entry name" value="Fe3_Rdtase_TM_dom"/>
</dbReference>
<evidence type="ECO:0000313" key="12">
    <source>
        <dbReference type="EMBL" id="KAH0552828.1"/>
    </source>
</evidence>
<dbReference type="PROSITE" id="PS51384">
    <property type="entry name" value="FAD_FR"/>
    <property type="match status" value="1"/>
</dbReference>
<evidence type="ECO:0000256" key="2">
    <source>
        <dbReference type="ARBA" id="ARBA00006278"/>
    </source>
</evidence>
<feature type="transmembrane region" description="Helical" evidence="10">
    <location>
        <begin position="185"/>
        <end position="204"/>
    </location>
</feature>
<keyword evidence="5" id="KW-0249">Electron transport</keyword>
<dbReference type="SFLD" id="SFLDS00052">
    <property type="entry name" value="Ferric_Reductase_Domain"/>
    <property type="match status" value="1"/>
</dbReference>